<comment type="caution">
    <text evidence="1">The sequence shown here is derived from an EMBL/GenBank/DDBJ whole genome shotgun (WGS) entry which is preliminary data.</text>
</comment>
<sequence length="90" mass="10330">MRWDPLQNNSHPFENTRSKALLQVSIIFDSATLSTAMAWTADRESKKKKYLLFEVKGSNANLFCCDSNYLQFSIKIGPKWIKRGIGCKEL</sequence>
<name>A0AAV4QFT4_CAEEX</name>
<gene>
    <name evidence="1" type="ORF">CEXT_215451</name>
</gene>
<keyword evidence="2" id="KW-1185">Reference proteome</keyword>
<dbReference type="EMBL" id="BPLR01006070">
    <property type="protein sequence ID" value="GIY07221.1"/>
    <property type="molecule type" value="Genomic_DNA"/>
</dbReference>
<protein>
    <submittedName>
        <fullName evidence="1">Uncharacterized protein</fullName>
    </submittedName>
</protein>
<reference evidence="1 2" key="1">
    <citation type="submission" date="2021-06" db="EMBL/GenBank/DDBJ databases">
        <title>Caerostris extrusa draft genome.</title>
        <authorList>
            <person name="Kono N."/>
            <person name="Arakawa K."/>
        </authorList>
    </citation>
    <scope>NUCLEOTIDE SEQUENCE [LARGE SCALE GENOMIC DNA]</scope>
</reference>
<proteinExistence type="predicted"/>
<evidence type="ECO:0000313" key="1">
    <source>
        <dbReference type="EMBL" id="GIY07221.1"/>
    </source>
</evidence>
<accession>A0AAV4QFT4</accession>
<dbReference type="AlphaFoldDB" id="A0AAV4QFT4"/>
<dbReference type="Proteomes" id="UP001054945">
    <property type="component" value="Unassembled WGS sequence"/>
</dbReference>
<evidence type="ECO:0000313" key="2">
    <source>
        <dbReference type="Proteomes" id="UP001054945"/>
    </source>
</evidence>
<organism evidence="1 2">
    <name type="scientific">Caerostris extrusa</name>
    <name type="common">Bark spider</name>
    <name type="synonym">Caerostris bankana</name>
    <dbReference type="NCBI Taxonomy" id="172846"/>
    <lineage>
        <taxon>Eukaryota</taxon>
        <taxon>Metazoa</taxon>
        <taxon>Ecdysozoa</taxon>
        <taxon>Arthropoda</taxon>
        <taxon>Chelicerata</taxon>
        <taxon>Arachnida</taxon>
        <taxon>Araneae</taxon>
        <taxon>Araneomorphae</taxon>
        <taxon>Entelegynae</taxon>
        <taxon>Araneoidea</taxon>
        <taxon>Araneidae</taxon>
        <taxon>Caerostris</taxon>
    </lineage>
</organism>